<dbReference type="InterPro" id="IPR010982">
    <property type="entry name" value="Lambda_DNA-bd_dom_sf"/>
</dbReference>
<dbReference type="Pfam" id="PF01381">
    <property type="entry name" value="HTH_3"/>
    <property type="match status" value="1"/>
</dbReference>
<dbReference type="PROSITE" id="PS50943">
    <property type="entry name" value="HTH_CROC1"/>
    <property type="match status" value="1"/>
</dbReference>
<keyword evidence="3" id="KW-1185">Reference proteome</keyword>
<accession>A0A562S6X4</accession>
<name>A0A562S6X4_9BRAD</name>
<evidence type="ECO:0000259" key="1">
    <source>
        <dbReference type="PROSITE" id="PS50943"/>
    </source>
</evidence>
<evidence type="ECO:0000313" key="2">
    <source>
        <dbReference type="EMBL" id="TWI76484.1"/>
    </source>
</evidence>
<organism evidence="2 3">
    <name type="scientific">Bradyrhizobium huanghuaihaiense</name>
    <dbReference type="NCBI Taxonomy" id="990078"/>
    <lineage>
        <taxon>Bacteria</taxon>
        <taxon>Pseudomonadati</taxon>
        <taxon>Pseudomonadota</taxon>
        <taxon>Alphaproteobacteria</taxon>
        <taxon>Hyphomicrobiales</taxon>
        <taxon>Nitrobacteraceae</taxon>
        <taxon>Bradyrhizobium</taxon>
    </lineage>
</organism>
<sequence>MAEILTPTLIRAVRALLHMDQAGLAESSGISRKTISLIEANENPPEDPRRIKVLNDLQLHLEQEWGVEFTFGTKRVGEGVRLKRPYEPKQSKPKPES</sequence>
<dbReference type="Proteomes" id="UP000316291">
    <property type="component" value="Unassembled WGS sequence"/>
</dbReference>
<dbReference type="InterPro" id="IPR001387">
    <property type="entry name" value="Cro/C1-type_HTH"/>
</dbReference>
<gene>
    <name evidence="2" type="ORF">IQ16_00725</name>
</gene>
<dbReference type="AlphaFoldDB" id="A0A562S6X4"/>
<dbReference type="GO" id="GO:0003677">
    <property type="term" value="F:DNA binding"/>
    <property type="evidence" value="ECO:0007669"/>
    <property type="project" value="UniProtKB-KW"/>
</dbReference>
<dbReference type="SUPFAM" id="SSF47413">
    <property type="entry name" value="lambda repressor-like DNA-binding domains"/>
    <property type="match status" value="1"/>
</dbReference>
<evidence type="ECO:0000313" key="3">
    <source>
        <dbReference type="Proteomes" id="UP000316291"/>
    </source>
</evidence>
<dbReference type="Gene3D" id="1.10.260.40">
    <property type="entry name" value="lambda repressor-like DNA-binding domains"/>
    <property type="match status" value="1"/>
</dbReference>
<protein>
    <submittedName>
        <fullName evidence="2">DNA-binding XRE family transcriptional regulator</fullName>
    </submittedName>
</protein>
<proteinExistence type="predicted"/>
<comment type="caution">
    <text evidence="2">The sequence shown here is derived from an EMBL/GenBank/DDBJ whole genome shotgun (WGS) entry which is preliminary data.</text>
</comment>
<dbReference type="CDD" id="cd00093">
    <property type="entry name" value="HTH_XRE"/>
    <property type="match status" value="1"/>
</dbReference>
<feature type="domain" description="HTH cro/C1-type" evidence="1">
    <location>
        <begin position="10"/>
        <end position="45"/>
    </location>
</feature>
<reference evidence="2 3" key="1">
    <citation type="journal article" date="2015" name="Stand. Genomic Sci.">
        <title>Genomic Encyclopedia of Bacterial and Archaeal Type Strains, Phase III: the genomes of soil and plant-associated and newly described type strains.</title>
        <authorList>
            <person name="Whitman W.B."/>
            <person name="Woyke T."/>
            <person name="Klenk H.P."/>
            <person name="Zhou Y."/>
            <person name="Lilburn T.G."/>
            <person name="Beck B.J."/>
            <person name="De Vos P."/>
            <person name="Vandamme P."/>
            <person name="Eisen J.A."/>
            <person name="Garrity G."/>
            <person name="Hugenholtz P."/>
            <person name="Kyrpides N.C."/>
        </authorList>
    </citation>
    <scope>NUCLEOTIDE SEQUENCE [LARGE SCALE GENOMIC DNA]</scope>
    <source>
        <strain evidence="2 3">CGMCC 1.10948</strain>
    </source>
</reference>
<dbReference type="RefSeq" id="WP_145831210.1">
    <property type="nucleotide sequence ID" value="NZ_VLLA01000001.1"/>
</dbReference>
<keyword evidence="2" id="KW-0238">DNA-binding</keyword>
<dbReference type="EMBL" id="VLLA01000001">
    <property type="protein sequence ID" value="TWI76484.1"/>
    <property type="molecule type" value="Genomic_DNA"/>
</dbReference>